<proteinExistence type="predicted"/>
<reference evidence="2" key="1">
    <citation type="submission" date="2016-10" db="EMBL/GenBank/DDBJ databases">
        <authorList>
            <person name="Wibberg D."/>
        </authorList>
    </citation>
    <scope>NUCLEOTIDE SEQUENCE [LARGE SCALE GENOMIC DNA]</scope>
</reference>
<organism evidence="1 2">
    <name type="scientific">Agrobacterium rosae</name>
    <dbReference type="NCBI Taxonomy" id="1972867"/>
    <lineage>
        <taxon>Bacteria</taxon>
        <taxon>Pseudomonadati</taxon>
        <taxon>Pseudomonadota</taxon>
        <taxon>Alphaproteobacteria</taxon>
        <taxon>Hyphomicrobiales</taxon>
        <taxon>Rhizobiaceae</taxon>
        <taxon>Rhizobium/Agrobacterium group</taxon>
        <taxon>Agrobacterium</taxon>
    </lineage>
</organism>
<evidence type="ECO:0000313" key="1">
    <source>
        <dbReference type="EMBL" id="SCX35674.1"/>
    </source>
</evidence>
<dbReference type="AlphaFoldDB" id="A0A1R3U4H1"/>
<dbReference type="Proteomes" id="UP000187891">
    <property type="component" value="Unassembled WGS sequence"/>
</dbReference>
<dbReference type="EMBL" id="FMUE01000022">
    <property type="protein sequence ID" value="SCX35674.1"/>
    <property type="molecule type" value="Genomic_DNA"/>
</dbReference>
<protein>
    <submittedName>
        <fullName evidence="1">Uncharacterized protein</fullName>
    </submittedName>
</protein>
<accession>A0A1R3U4H1</accession>
<evidence type="ECO:0000313" key="2">
    <source>
        <dbReference type="Proteomes" id="UP000187891"/>
    </source>
</evidence>
<name>A0A1R3U4H1_9HYPH</name>
<gene>
    <name evidence="1" type="ORF">DSM25559_5091</name>
</gene>
<sequence length="78" mass="8944">MRLDRIDNPLLDFSIKNVGFINDFLRVGPIVEQHEMTIMRHDVAGTLAFECHREKGRFGNLQVAVLSMSEKLMPVLMT</sequence>